<evidence type="ECO:0000313" key="1">
    <source>
        <dbReference type="Ensembl" id="ENSOSIP00000022849.1"/>
    </source>
</evidence>
<evidence type="ECO:0000313" key="2">
    <source>
        <dbReference type="Proteomes" id="UP000694383"/>
    </source>
</evidence>
<reference evidence="1" key="2">
    <citation type="submission" date="2025-09" db="UniProtKB">
        <authorList>
            <consortium name="Ensembl"/>
        </authorList>
    </citation>
    <scope>IDENTIFICATION</scope>
</reference>
<proteinExistence type="predicted"/>
<accession>A0A8C7Y6A0</accession>
<organism evidence="1 2">
    <name type="scientific">Oryzias sinensis</name>
    <name type="common">Chinese medaka</name>
    <dbReference type="NCBI Taxonomy" id="183150"/>
    <lineage>
        <taxon>Eukaryota</taxon>
        <taxon>Metazoa</taxon>
        <taxon>Chordata</taxon>
        <taxon>Craniata</taxon>
        <taxon>Vertebrata</taxon>
        <taxon>Euteleostomi</taxon>
        <taxon>Actinopterygii</taxon>
        <taxon>Neopterygii</taxon>
        <taxon>Teleostei</taxon>
        <taxon>Neoteleostei</taxon>
        <taxon>Acanthomorphata</taxon>
        <taxon>Ovalentaria</taxon>
        <taxon>Atherinomorphae</taxon>
        <taxon>Beloniformes</taxon>
        <taxon>Adrianichthyidae</taxon>
        <taxon>Oryziinae</taxon>
        <taxon>Oryzias</taxon>
    </lineage>
</organism>
<sequence length="64" mass="7568">FVWNHWTLCLTAVGHYLTKTGFCWRTPTQETVPYFYFTFCFPPACAERSRAETHIPPKLKRKSV</sequence>
<dbReference type="AlphaFoldDB" id="A0A8C7Y6A0"/>
<dbReference type="Ensembl" id="ENSOSIT00000024133.1">
    <property type="protein sequence ID" value="ENSOSIP00000022849.1"/>
    <property type="gene ID" value="ENSOSIG00000012023.1"/>
</dbReference>
<name>A0A8C7Y6A0_9TELE</name>
<reference evidence="1" key="1">
    <citation type="submission" date="2025-08" db="UniProtKB">
        <authorList>
            <consortium name="Ensembl"/>
        </authorList>
    </citation>
    <scope>IDENTIFICATION</scope>
</reference>
<keyword evidence="2" id="KW-1185">Reference proteome</keyword>
<protein>
    <submittedName>
        <fullName evidence="1">Uncharacterized protein</fullName>
    </submittedName>
</protein>
<dbReference type="Proteomes" id="UP000694383">
    <property type="component" value="Unplaced"/>
</dbReference>